<gene>
    <name evidence="4" type="ORF">C900_05736</name>
</gene>
<comment type="caution">
    <text evidence="4">The sequence shown here is derived from an EMBL/GenBank/DDBJ whole genome shotgun (WGS) entry which is preliminary data.</text>
</comment>
<dbReference type="eggNOG" id="COG1834">
    <property type="taxonomic scope" value="Bacteria"/>
</dbReference>
<dbReference type="OrthoDB" id="9807502at2"/>
<comment type="catalytic activity">
    <reaction evidence="3">
        <text>L-arginine + H2O = L-citrulline + NH4(+)</text>
        <dbReference type="Rhea" id="RHEA:19597"/>
        <dbReference type="ChEBI" id="CHEBI:15377"/>
        <dbReference type="ChEBI" id="CHEBI:28938"/>
        <dbReference type="ChEBI" id="CHEBI:32682"/>
        <dbReference type="ChEBI" id="CHEBI:57743"/>
        <dbReference type="EC" id="3.5.3.6"/>
    </reaction>
</comment>
<dbReference type="AlphaFoldDB" id="L8JVL9"/>
<reference evidence="4 5" key="1">
    <citation type="submission" date="2012-12" db="EMBL/GenBank/DDBJ databases">
        <title>Genome assembly of Fulvivirga imtechensis AK7.</title>
        <authorList>
            <person name="Nupur N."/>
            <person name="Khatri I."/>
            <person name="Kumar R."/>
            <person name="Subramanian S."/>
            <person name="Pinnaka A."/>
        </authorList>
    </citation>
    <scope>NUCLEOTIDE SEQUENCE [LARGE SCALE GENOMIC DNA]</scope>
    <source>
        <strain evidence="4 5">AK7</strain>
    </source>
</reference>
<dbReference type="EC" id="3.5.3.6" evidence="2"/>
<dbReference type="RefSeq" id="WP_009578271.1">
    <property type="nucleotide sequence ID" value="NZ_AMZN01000009.1"/>
</dbReference>
<dbReference type="Gene3D" id="3.75.10.10">
    <property type="entry name" value="L-arginine/glycine Amidinotransferase, Chain A"/>
    <property type="match status" value="1"/>
</dbReference>
<evidence type="ECO:0000256" key="1">
    <source>
        <dbReference type="ARBA" id="ARBA00005213"/>
    </source>
</evidence>
<dbReference type="GO" id="GO:0019546">
    <property type="term" value="P:L-arginine deiminase pathway"/>
    <property type="evidence" value="ECO:0007669"/>
    <property type="project" value="TreeGrafter"/>
</dbReference>
<sequence length="291" mass="32880">MNTFHQYNETDPLKKVIIGRYQGYRAEEAYVEIVNEEQKKGLPDVQELGPEFESFKHHLEARGVEVLVPQYVGKFVYDQLTPRDIGITIGNKFVMSNMVNQSRRYEAAGIFPMINNMKGEEPAILLPPGNDILLEGGDILVDKGNIFVGISQRTNEAGFDFLEEVFGDRFNLVPVYCRSLDEGKNVLHLDCTFNPVGRQHALIYPDGFREVPGIIKDEYQWIEINAEEQAELATNVISINQDTVISRDHKKCQRVNDEMKKVGIEVIELPFDAAPATGGSFRCCTLPLVRA</sequence>
<keyword evidence="5" id="KW-1185">Reference proteome</keyword>
<dbReference type="STRING" id="1237149.C900_05736"/>
<comment type="pathway">
    <text evidence="1">Amino-acid degradation; L-arginine degradation via ADI pathway; carbamoyl phosphate from L-arginine: step 1/2.</text>
</comment>
<dbReference type="EMBL" id="AMZN01000009">
    <property type="protein sequence ID" value="ELR73101.1"/>
    <property type="molecule type" value="Genomic_DNA"/>
</dbReference>
<evidence type="ECO:0000313" key="4">
    <source>
        <dbReference type="EMBL" id="ELR73101.1"/>
    </source>
</evidence>
<name>L8JVL9_9BACT</name>
<dbReference type="PANTHER" id="PTHR47271">
    <property type="entry name" value="ARGININE DEIMINASE"/>
    <property type="match status" value="1"/>
</dbReference>
<proteinExistence type="predicted"/>
<protein>
    <recommendedName>
        <fullName evidence="2">arginine deiminase</fullName>
        <ecNumber evidence="2">3.5.3.6</ecNumber>
    </recommendedName>
</protein>
<dbReference type="SUPFAM" id="SSF55909">
    <property type="entry name" value="Pentein"/>
    <property type="match status" value="1"/>
</dbReference>
<organism evidence="4 5">
    <name type="scientific">Fulvivirga imtechensis AK7</name>
    <dbReference type="NCBI Taxonomy" id="1237149"/>
    <lineage>
        <taxon>Bacteria</taxon>
        <taxon>Pseudomonadati</taxon>
        <taxon>Bacteroidota</taxon>
        <taxon>Cytophagia</taxon>
        <taxon>Cytophagales</taxon>
        <taxon>Fulvivirgaceae</taxon>
        <taxon>Fulvivirga</taxon>
    </lineage>
</organism>
<evidence type="ECO:0000256" key="3">
    <source>
        <dbReference type="ARBA" id="ARBA00049429"/>
    </source>
</evidence>
<evidence type="ECO:0000313" key="5">
    <source>
        <dbReference type="Proteomes" id="UP000011135"/>
    </source>
</evidence>
<evidence type="ECO:0000256" key="2">
    <source>
        <dbReference type="ARBA" id="ARBA00012171"/>
    </source>
</evidence>
<accession>L8JVL9</accession>
<dbReference type="Proteomes" id="UP000011135">
    <property type="component" value="Unassembled WGS sequence"/>
</dbReference>
<dbReference type="GO" id="GO:0016990">
    <property type="term" value="F:arginine deiminase activity"/>
    <property type="evidence" value="ECO:0007669"/>
    <property type="project" value="UniProtKB-EC"/>
</dbReference>
<dbReference type="PANTHER" id="PTHR47271:SF2">
    <property type="entry name" value="ARGININE DEIMINASE"/>
    <property type="match status" value="1"/>
</dbReference>
<dbReference type="Pfam" id="PF19420">
    <property type="entry name" value="DDAH_eukar"/>
    <property type="match status" value="1"/>
</dbReference>